<gene>
    <name evidence="1" type="ORF">KR51_00020630</name>
</gene>
<dbReference type="Proteomes" id="UP000016960">
    <property type="component" value="Unassembled WGS sequence"/>
</dbReference>
<organism evidence="1 2">
    <name type="scientific">Rubidibacter lacunae KORDI 51-2</name>
    <dbReference type="NCBI Taxonomy" id="582515"/>
    <lineage>
        <taxon>Bacteria</taxon>
        <taxon>Bacillati</taxon>
        <taxon>Cyanobacteriota</taxon>
        <taxon>Cyanophyceae</taxon>
        <taxon>Oscillatoriophycideae</taxon>
        <taxon>Chroococcales</taxon>
        <taxon>Aphanothecaceae</taxon>
        <taxon>Rubidibacter</taxon>
    </lineage>
</organism>
<dbReference type="EMBL" id="ASSJ01000049">
    <property type="protein sequence ID" value="ERN41486.1"/>
    <property type="molecule type" value="Genomic_DNA"/>
</dbReference>
<keyword evidence="2" id="KW-1185">Reference proteome</keyword>
<evidence type="ECO:0000313" key="1">
    <source>
        <dbReference type="EMBL" id="ERN41486.1"/>
    </source>
</evidence>
<dbReference type="AlphaFoldDB" id="U5DIJ2"/>
<dbReference type="STRING" id="582515.KR51_00020630"/>
<comment type="caution">
    <text evidence="1">The sequence shown here is derived from an EMBL/GenBank/DDBJ whole genome shotgun (WGS) entry which is preliminary data.</text>
</comment>
<accession>U5DIJ2</accession>
<dbReference type="InParanoid" id="U5DIJ2"/>
<protein>
    <submittedName>
        <fullName evidence="1">Uncharacterized protein</fullName>
    </submittedName>
</protein>
<evidence type="ECO:0000313" key="2">
    <source>
        <dbReference type="Proteomes" id="UP000016960"/>
    </source>
</evidence>
<proteinExistence type="predicted"/>
<reference evidence="1 2" key="1">
    <citation type="submission" date="2013-05" db="EMBL/GenBank/DDBJ databases">
        <title>Draft genome sequence of Rubidibacter lacunae KORDI 51-2.</title>
        <authorList>
            <person name="Choi D.H."/>
            <person name="Noh J.H."/>
            <person name="Kwon K.-K."/>
            <person name="Lee J.-H."/>
            <person name="Ryu J.-Y."/>
        </authorList>
    </citation>
    <scope>NUCLEOTIDE SEQUENCE [LARGE SCALE GENOMIC DNA]</scope>
    <source>
        <strain evidence="1 2">KORDI 51-2</strain>
    </source>
</reference>
<sequence>MKLWCGVCGLQCSSNPRYLHGWLLSFSKNAFSLIRVRSPRVGVVPDVLVIGVKIVVSVVALAAQAAHWNGDDGVEERERYAGGDVRLRVGPDERLPDASLEERDGRLRLKEPQGDRMRLVFAQAARPKSKCQERS</sequence>
<name>U5DIJ2_9CHRO</name>